<organism evidence="11 12">
    <name type="scientific">Legionella massiliensis</name>
    <dbReference type="NCBI Taxonomy" id="1034943"/>
    <lineage>
        <taxon>Bacteria</taxon>
        <taxon>Pseudomonadati</taxon>
        <taxon>Pseudomonadota</taxon>
        <taxon>Gammaproteobacteria</taxon>
        <taxon>Legionellales</taxon>
        <taxon>Legionellaceae</taxon>
        <taxon>Legionella</taxon>
    </lineage>
</organism>
<evidence type="ECO:0000256" key="4">
    <source>
        <dbReference type="ARBA" id="ARBA00022475"/>
    </source>
</evidence>
<dbReference type="EMBL" id="CCSB01000001">
    <property type="protein sequence ID" value="CDZ76247.1"/>
    <property type="molecule type" value="Genomic_DNA"/>
</dbReference>
<keyword evidence="7" id="KW-0625">Polysaccharide transport</keyword>
<dbReference type="InterPro" id="IPR047817">
    <property type="entry name" value="ABC2_TM_bact-type"/>
</dbReference>
<evidence type="ECO:0000313" key="12">
    <source>
        <dbReference type="Proteomes" id="UP000044071"/>
    </source>
</evidence>
<evidence type="ECO:0000256" key="1">
    <source>
        <dbReference type="ARBA" id="ARBA00004651"/>
    </source>
</evidence>
<dbReference type="RefSeq" id="WP_043872821.1">
    <property type="nucleotide sequence ID" value="NZ_CCVW01000001.1"/>
</dbReference>
<feature type="transmembrane region" description="Helical" evidence="9">
    <location>
        <begin position="174"/>
        <end position="193"/>
    </location>
</feature>
<proteinExistence type="inferred from homology"/>
<dbReference type="AlphaFoldDB" id="A0A078KTF3"/>
<feature type="transmembrane region" description="Helical" evidence="9">
    <location>
        <begin position="66"/>
        <end position="85"/>
    </location>
</feature>
<dbReference type="PANTHER" id="PTHR30413">
    <property type="entry name" value="INNER MEMBRANE TRANSPORT PERMEASE"/>
    <property type="match status" value="1"/>
</dbReference>
<keyword evidence="7" id="KW-0762">Sugar transport</keyword>
<dbReference type="GO" id="GO:0015774">
    <property type="term" value="P:polysaccharide transport"/>
    <property type="evidence" value="ECO:0007669"/>
    <property type="project" value="UniProtKB-KW"/>
</dbReference>
<comment type="similarity">
    <text evidence="2 9">Belongs to the ABC-2 integral membrane protein family.</text>
</comment>
<evidence type="ECO:0000256" key="5">
    <source>
        <dbReference type="ARBA" id="ARBA00022692"/>
    </source>
</evidence>
<keyword evidence="4 9" id="KW-1003">Cell membrane</keyword>
<keyword evidence="12" id="KW-1185">Reference proteome</keyword>
<dbReference type="GO" id="GO:0015920">
    <property type="term" value="P:lipopolysaccharide transport"/>
    <property type="evidence" value="ECO:0007669"/>
    <property type="project" value="TreeGrafter"/>
</dbReference>
<feature type="transmembrane region" description="Helical" evidence="9">
    <location>
        <begin position="140"/>
        <end position="167"/>
    </location>
</feature>
<dbReference type="Proteomes" id="UP000044071">
    <property type="component" value="Unassembled WGS sequence"/>
</dbReference>
<feature type="transmembrane region" description="Helical" evidence="9">
    <location>
        <begin position="106"/>
        <end position="134"/>
    </location>
</feature>
<keyword evidence="5 9" id="KW-0812">Transmembrane</keyword>
<sequence length="262" mass="30102">MLANLWKYRHFITSSIRNEFANRFARSKLGALWLIINPLTQVLIYALILTNVLSTKLPGIQSKYSYAIYLMAGILCWSLFSEIITRCTNVFIEQSNLIKKMSFPRITLPSIVIGACLLNYFLLLFCMLVIFLFLGHLPSFSMLVTVPLLTLITLTFALGIGLILGVLNVFVRDISQVVPIVMQLWFWFTPIIYPENILPESYRHWLSFNPVYNLINAYHDVFVYGITPNIYSLLETILISSLLMLLGLFIFRRANAEMVDVL</sequence>
<gene>
    <name evidence="11" type="primary">tagG_2</name>
    <name evidence="11" type="ORF">BN59_00514</name>
</gene>
<dbReference type="eggNOG" id="COG1682">
    <property type="taxonomic scope" value="Bacteria"/>
</dbReference>
<evidence type="ECO:0000256" key="7">
    <source>
        <dbReference type="ARBA" id="ARBA00023047"/>
    </source>
</evidence>
<accession>A0A078KTF3</accession>
<evidence type="ECO:0000313" key="11">
    <source>
        <dbReference type="EMBL" id="CDZ76247.1"/>
    </source>
</evidence>
<feature type="transmembrane region" description="Helical" evidence="9">
    <location>
        <begin position="230"/>
        <end position="251"/>
    </location>
</feature>
<reference evidence="11 12" key="1">
    <citation type="submission" date="2014-06" db="EMBL/GenBank/DDBJ databases">
        <authorList>
            <person name="Urmite Genomes Urmite Genomes"/>
        </authorList>
    </citation>
    <scope>NUCLEOTIDE SEQUENCE [LARGE SCALE GENOMIC DNA]</scope>
</reference>
<evidence type="ECO:0000256" key="9">
    <source>
        <dbReference type="RuleBase" id="RU361157"/>
    </source>
</evidence>
<dbReference type="PROSITE" id="PS51012">
    <property type="entry name" value="ABC_TM2"/>
    <property type="match status" value="1"/>
</dbReference>
<evidence type="ECO:0000256" key="3">
    <source>
        <dbReference type="ARBA" id="ARBA00022448"/>
    </source>
</evidence>
<evidence type="ECO:0000256" key="2">
    <source>
        <dbReference type="ARBA" id="ARBA00007783"/>
    </source>
</evidence>
<evidence type="ECO:0000256" key="6">
    <source>
        <dbReference type="ARBA" id="ARBA00022989"/>
    </source>
</evidence>
<keyword evidence="6 9" id="KW-1133">Transmembrane helix</keyword>
<dbReference type="InterPro" id="IPR013525">
    <property type="entry name" value="ABC2_TM"/>
</dbReference>
<name>A0A078KTF3_9GAMM</name>
<dbReference type="GO" id="GO:0005886">
    <property type="term" value="C:plasma membrane"/>
    <property type="evidence" value="ECO:0007669"/>
    <property type="project" value="UniProtKB-SubCell"/>
</dbReference>
<feature type="transmembrane region" description="Helical" evidence="9">
    <location>
        <begin position="31"/>
        <end position="54"/>
    </location>
</feature>
<dbReference type="PANTHER" id="PTHR30413:SF10">
    <property type="entry name" value="CAPSULE POLYSACCHARIDE EXPORT INNER-MEMBRANE PROTEIN CTRC"/>
    <property type="match status" value="1"/>
</dbReference>
<protein>
    <recommendedName>
        <fullName evidence="9">Transport permease protein</fullName>
    </recommendedName>
</protein>
<keyword evidence="8 9" id="KW-0472">Membrane</keyword>
<dbReference type="STRING" id="1034943.BN59_00514"/>
<feature type="domain" description="ABC transmembrane type-2" evidence="10">
    <location>
        <begin position="29"/>
        <end position="254"/>
    </location>
</feature>
<evidence type="ECO:0000259" key="10">
    <source>
        <dbReference type="PROSITE" id="PS51012"/>
    </source>
</evidence>
<dbReference type="GO" id="GO:0140359">
    <property type="term" value="F:ABC-type transporter activity"/>
    <property type="evidence" value="ECO:0007669"/>
    <property type="project" value="InterPro"/>
</dbReference>
<dbReference type="OrthoDB" id="9786910at2"/>
<comment type="subcellular location">
    <subcellularLocation>
        <location evidence="9">Cell inner membrane</location>
        <topology evidence="9">Multi-pass membrane protein</topology>
    </subcellularLocation>
    <subcellularLocation>
        <location evidence="1">Cell membrane</location>
        <topology evidence="1">Multi-pass membrane protein</topology>
    </subcellularLocation>
</comment>
<dbReference type="Pfam" id="PF01061">
    <property type="entry name" value="ABC2_membrane"/>
    <property type="match status" value="1"/>
</dbReference>
<evidence type="ECO:0000256" key="8">
    <source>
        <dbReference type="ARBA" id="ARBA00023136"/>
    </source>
</evidence>
<keyword evidence="3 9" id="KW-0813">Transport</keyword>